<accession>A0AAW3MXU4</accession>
<evidence type="ECO:0000313" key="2">
    <source>
        <dbReference type="Proteomes" id="UP000056453"/>
    </source>
</evidence>
<dbReference type="RefSeq" id="WP_059928308.1">
    <property type="nucleotide sequence ID" value="NZ_LPBG01000117.1"/>
</dbReference>
<name>A0AAW3MXU4_9BURK</name>
<reference evidence="1 2" key="1">
    <citation type="submission" date="2015-11" db="EMBL/GenBank/DDBJ databases">
        <title>Expanding the genomic diversity of Burkholderia species for the development of highly accurate diagnostics.</title>
        <authorList>
            <person name="Sahl J."/>
            <person name="Keim P."/>
            <person name="Wagner D."/>
        </authorList>
    </citation>
    <scope>NUCLEOTIDE SEQUENCE [LARGE SCALE GENOMIC DNA]</scope>
    <source>
        <strain evidence="1 2">MSMB1808WGS</strain>
    </source>
</reference>
<dbReference type="EMBL" id="LPBJ01000047">
    <property type="protein sequence ID" value="KVP97815.1"/>
    <property type="molecule type" value="Genomic_DNA"/>
</dbReference>
<evidence type="ECO:0000313" key="1">
    <source>
        <dbReference type="EMBL" id="KVP97815.1"/>
    </source>
</evidence>
<gene>
    <name evidence="1" type="ORF">WJ96_04395</name>
</gene>
<organism evidence="1 2">
    <name type="scientific">Burkholderia ubonensis</name>
    <dbReference type="NCBI Taxonomy" id="101571"/>
    <lineage>
        <taxon>Bacteria</taxon>
        <taxon>Pseudomonadati</taxon>
        <taxon>Pseudomonadota</taxon>
        <taxon>Betaproteobacteria</taxon>
        <taxon>Burkholderiales</taxon>
        <taxon>Burkholderiaceae</taxon>
        <taxon>Burkholderia</taxon>
        <taxon>Burkholderia cepacia complex</taxon>
    </lineage>
</organism>
<comment type="caution">
    <text evidence="1">The sequence shown here is derived from an EMBL/GenBank/DDBJ whole genome shotgun (WGS) entry which is preliminary data.</text>
</comment>
<dbReference type="Proteomes" id="UP000056453">
    <property type="component" value="Unassembled WGS sequence"/>
</dbReference>
<sequence length="74" mass="8629">MLTFKMDASGLLEVTETIMSATTTKVAHWYFDTRNWLASGLGLKNETPKWPMREEEIQWVKQHYLPKVQTVNSN</sequence>
<dbReference type="AlphaFoldDB" id="A0AAW3MXU4"/>
<keyword evidence="2" id="KW-1185">Reference proteome</keyword>
<proteinExistence type="predicted"/>
<protein>
    <submittedName>
        <fullName evidence="1">Uncharacterized protein</fullName>
    </submittedName>
</protein>